<reference evidence="2" key="1">
    <citation type="submission" date="2019-02" db="EMBL/GenBank/DDBJ databases">
        <authorList>
            <person name="Li S.-H."/>
        </authorList>
    </citation>
    <scope>NUCLEOTIDE SEQUENCE</scope>
    <source>
        <strain evidence="2">IMCC14734</strain>
    </source>
</reference>
<dbReference type="Gene3D" id="3.40.50.1820">
    <property type="entry name" value="alpha/beta hydrolase"/>
    <property type="match status" value="1"/>
</dbReference>
<dbReference type="PROSITE" id="PS51257">
    <property type="entry name" value="PROKAR_LIPOPROTEIN"/>
    <property type="match status" value="1"/>
</dbReference>
<comment type="caution">
    <text evidence="2">The sequence shown here is derived from an EMBL/GenBank/DDBJ whole genome shotgun (WGS) entry which is preliminary data.</text>
</comment>
<name>A0ABT3TMF5_9GAMM</name>
<dbReference type="InterPro" id="IPR029058">
    <property type="entry name" value="AB_hydrolase_fold"/>
</dbReference>
<gene>
    <name evidence="2" type="ORF">EYC98_21540</name>
</gene>
<sequence>MKRIHTLLISTLTALSACGGGGGSSVSSDTDVEPTPAPVTPIYVEIESPVEGRVTTTSGAIECPGGQICSIDISDVAFDETFVAEPAAGFVFKGWTQKDRALCGDTSEPCRLETADFEGSTGLLPPSQDAVETFYLTPVFAVDRRTDAITLAGEQTLYSFGYTFDFDFYRNNTYSCGLSGNYTFTVMNPAYGDETDEAPLWVYLHGGGAGFYDENGDYQAVGDQTEDTWNREESFNDFLITQFQGRSVQNGQLKDITLTRRIQEGYRVVMVSMCDHDQYSGLGTPYPNNPNPDAEVNGMQATMSAVEYTVANYPTTEVFAHGTSAGSVGVYNLAMSFAAQDIHLTGVVADSILSPRAFDLFDAYPGQAPRQPGWTYEGVGEKQGFYGDINRSDVIAPEGRIDAGFDEVPLLFVGGTDDPFCFWDLPPVPEAAAAGQNNCEWAAQGLIDTIAAQPGSPHQVANLAGLGHVPTNEVTVANDIVNTFIGDILAGNPDLPFRHIPGYNMMMMGHSFFKPMAEQMPFHAVRSGVAGHNQTVEFSGGATGAPLALWNDAGHRANVQAVLDTGTVELFGMTYEPTSPTTEGYELWFDYALSKNPDTKFFIGLPWADFPSRYPDAAAYANFWQSSHDGSWHDFIDVLRGLYPDVEIYCIPYGQAALELRTLFEAGNLPEISVLTGVAGDGLFRDNKGHGHEDEILYDTAELVWLNAIYGVELDEYAYDPGYITDIKAIAKSIMDGHDPAYDKQ</sequence>
<keyword evidence="1" id="KW-0732">Signal</keyword>
<protein>
    <recommendedName>
        <fullName evidence="4">Bacterial repeat domain-containing protein</fullName>
    </recommendedName>
</protein>
<feature type="chain" id="PRO_5045288458" description="Bacterial repeat domain-containing protein" evidence="1">
    <location>
        <begin position="20"/>
        <end position="745"/>
    </location>
</feature>
<organism evidence="2 3">
    <name type="scientific">Candidatus Litorirhabdus singularis</name>
    <dbReference type="NCBI Taxonomy" id="2518993"/>
    <lineage>
        <taxon>Bacteria</taxon>
        <taxon>Pseudomonadati</taxon>
        <taxon>Pseudomonadota</taxon>
        <taxon>Gammaproteobacteria</taxon>
        <taxon>Cellvibrionales</taxon>
        <taxon>Halieaceae</taxon>
        <taxon>Candidatus Litorirhabdus</taxon>
    </lineage>
</organism>
<keyword evidence="3" id="KW-1185">Reference proteome</keyword>
<evidence type="ECO:0008006" key="4">
    <source>
        <dbReference type="Google" id="ProtNLM"/>
    </source>
</evidence>
<dbReference type="EMBL" id="SHNN01000009">
    <property type="protein sequence ID" value="MCX2983451.1"/>
    <property type="molecule type" value="Genomic_DNA"/>
</dbReference>
<evidence type="ECO:0000313" key="3">
    <source>
        <dbReference type="Proteomes" id="UP001143362"/>
    </source>
</evidence>
<proteinExistence type="predicted"/>
<feature type="signal peptide" evidence="1">
    <location>
        <begin position="1"/>
        <end position="19"/>
    </location>
</feature>
<dbReference type="SUPFAM" id="SSF53474">
    <property type="entry name" value="alpha/beta-Hydrolases"/>
    <property type="match status" value="1"/>
</dbReference>
<evidence type="ECO:0000313" key="2">
    <source>
        <dbReference type="EMBL" id="MCX2983451.1"/>
    </source>
</evidence>
<evidence type="ECO:0000256" key="1">
    <source>
        <dbReference type="SAM" id="SignalP"/>
    </source>
</evidence>
<accession>A0ABT3TMF5</accession>
<dbReference type="Proteomes" id="UP001143362">
    <property type="component" value="Unassembled WGS sequence"/>
</dbReference>
<dbReference type="RefSeq" id="WP_279247492.1">
    <property type="nucleotide sequence ID" value="NZ_SHNN01000009.1"/>
</dbReference>